<dbReference type="AlphaFoldDB" id="A0A7V4UFD6"/>
<evidence type="ECO:0000313" key="1">
    <source>
        <dbReference type="EMBL" id="HGY57037.1"/>
    </source>
</evidence>
<dbReference type="PANTHER" id="PTHR35145">
    <property type="entry name" value="CYTOPLASMIC PROTEIN-RELATED"/>
    <property type="match status" value="1"/>
</dbReference>
<sequence length="119" mass="13567">MNLQQLIDLCAAKKGAVQEFPFDDTTLVFKVMGKMFALVNLDEPHSVNLKCDPVYAIALRHKYKNVRAGYHMSKKHWNTIDLQGDVPDETLTEWIDDSYELVVAGLTKAQKLKLAEMKK</sequence>
<accession>A0A7V4UFD6</accession>
<reference evidence="1" key="1">
    <citation type="journal article" date="2020" name="mSystems">
        <title>Genome- and Community-Level Interaction Insights into Carbon Utilization and Element Cycling Functions of Hydrothermarchaeota in Hydrothermal Sediment.</title>
        <authorList>
            <person name="Zhou Z."/>
            <person name="Liu Y."/>
            <person name="Xu W."/>
            <person name="Pan J."/>
            <person name="Luo Z.H."/>
            <person name="Li M."/>
        </authorList>
    </citation>
    <scope>NUCLEOTIDE SEQUENCE [LARGE SCALE GENOMIC DNA]</scope>
    <source>
        <strain evidence="1">HyVt-577</strain>
    </source>
</reference>
<comment type="caution">
    <text evidence="1">The sequence shown here is derived from an EMBL/GenBank/DDBJ whole genome shotgun (WGS) entry which is preliminary data.</text>
</comment>
<dbReference type="Gene3D" id="3.90.1150.30">
    <property type="match status" value="1"/>
</dbReference>
<dbReference type="InterPro" id="IPR038056">
    <property type="entry name" value="YjbR-like_sf"/>
</dbReference>
<dbReference type="EMBL" id="DRQG01000143">
    <property type="protein sequence ID" value="HGY57037.1"/>
    <property type="molecule type" value="Genomic_DNA"/>
</dbReference>
<dbReference type="InterPro" id="IPR007351">
    <property type="entry name" value="YjbR"/>
</dbReference>
<dbReference type="GO" id="GO:0003677">
    <property type="term" value="F:DNA binding"/>
    <property type="evidence" value="ECO:0007669"/>
    <property type="project" value="UniProtKB-KW"/>
</dbReference>
<protein>
    <submittedName>
        <fullName evidence="1">MmcQ/YjbR family DNA-binding protein</fullName>
    </submittedName>
</protein>
<organism evidence="1">
    <name type="scientific">Caldithrix abyssi</name>
    <dbReference type="NCBI Taxonomy" id="187145"/>
    <lineage>
        <taxon>Bacteria</taxon>
        <taxon>Pseudomonadati</taxon>
        <taxon>Calditrichota</taxon>
        <taxon>Calditrichia</taxon>
        <taxon>Calditrichales</taxon>
        <taxon>Calditrichaceae</taxon>
        <taxon>Caldithrix</taxon>
    </lineage>
</organism>
<dbReference type="SUPFAM" id="SSF142906">
    <property type="entry name" value="YjbR-like"/>
    <property type="match status" value="1"/>
</dbReference>
<dbReference type="Pfam" id="PF04237">
    <property type="entry name" value="YjbR"/>
    <property type="match status" value="1"/>
</dbReference>
<dbReference type="PANTHER" id="PTHR35145:SF1">
    <property type="entry name" value="CYTOPLASMIC PROTEIN"/>
    <property type="match status" value="1"/>
</dbReference>
<keyword evidence="1" id="KW-0238">DNA-binding</keyword>
<dbReference type="InterPro" id="IPR058532">
    <property type="entry name" value="YjbR/MT2646/Rv2570-like"/>
</dbReference>
<dbReference type="Proteomes" id="UP000885779">
    <property type="component" value="Unassembled WGS sequence"/>
</dbReference>
<proteinExistence type="predicted"/>
<gene>
    <name evidence="1" type="ORF">ENK44_15115</name>
</gene>
<name>A0A7V4UFD6_CALAY</name>